<organism evidence="1 2">
    <name type="scientific">Hyaloscypha hepaticicola</name>
    <dbReference type="NCBI Taxonomy" id="2082293"/>
    <lineage>
        <taxon>Eukaryota</taxon>
        <taxon>Fungi</taxon>
        <taxon>Dikarya</taxon>
        <taxon>Ascomycota</taxon>
        <taxon>Pezizomycotina</taxon>
        <taxon>Leotiomycetes</taxon>
        <taxon>Helotiales</taxon>
        <taxon>Hyaloscyphaceae</taxon>
        <taxon>Hyaloscypha</taxon>
    </lineage>
</organism>
<name>A0A2J6QI98_9HELO</name>
<accession>A0A2J6QI98</accession>
<dbReference type="EMBL" id="KZ613469">
    <property type="protein sequence ID" value="PMD25987.1"/>
    <property type="molecule type" value="Genomic_DNA"/>
</dbReference>
<proteinExistence type="predicted"/>
<reference evidence="1 2" key="1">
    <citation type="submission" date="2016-05" db="EMBL/GenBank/DDBJ databases">
        <title>A degradative enzymes factory behind the ericoid mycorrhizal symbiosis.</title>
        <authorList>
            <consortium name="DOE Joint Genome Institute"/>
            <person name="Martino E."/>
            <person name="Morin E."/>
            <person name="Grelet G."/>
            <person name="Kuo A."/>
            <person name="Kohler A."/>
            <person name="Daghino S."/>
            <person name="Barry K."/>
            <person name="Choi C."/>
            <person name="Cichocki N."/>
            <person name="Clum A."/>
            <person name="Copeland A."/>
            <person name="Hainaut M."/>
            <person name="Haridas S."/>
            <person name="Labutti K."/>
            <person name="Lindquist E."/>
            <person name="Lipzen A."/>
            <person name="Khouja H.-R."/>
            <person name="Murat C."/>
            <person name="Ohm R."/>
            <person name="Olson A."/>
            <person name="Spatafora J."/>
            <person name="Veneault-Fourrey C."/>
            <person name="Henrissat B."/>
            <person name="Grigoriev I."/>
            <person name="Martin F."/>
            <person name="Perotto S."/>
        </authorList>
    </citation>
    <scope>NUCLEOTIDE SEQUENCE [LARGE SCALE GENOMIC DNA]</scope>
    <source>
        <strain evidence="1 2">UAMH 7357</strain>
    </source>
</reference>
<evidence type="ECO:0000313" key="1">
    <source>
        <dbReference type="EMBL" id="PMD25987.1"/>
    </source>
</evidence>
<dbReference type="STRING" id="1745343.A0A2J6QI98"/>
<evidence type="ECO:0000313" key="2">
    <source>
        <dbReference type="Proteomes" id="UP000235672"/>
    </source>
</evidence>
<gene>
    <name evidence="1" type="ORF">NA56DRAFT_685807</name>
</gene>
<protein>
    <submittedName>
        <fullName evidence="1">Uncharacterized protein</fullName>
    </submittedName>
</protein>
<dbReference type="InterPro" id="IPR008929">
    <property type="entry name" value="Chondroitin_lyas"/>
</dbReference>
<dbReference type="AlphaFoldDB" id="A0A2J6QI98"/>
<dbReference type="OrthoDB" id="3555063at2759"/>
<dbReference type="Proteomes" id="UP000235672">
    <property type="component" value="Unassembled WGS sequence"/>
</dbReference>
<dbReference type="SUPFAM" id="SSF48230">
    <property type="entry name" value="Chondroitin AC/alginate lyase"/>
    <property type="match status" value="1"/>
</dbReference>
<sequence>MCDSYKPGLTLAYLYLIYFENDTRPEAEKGAKPRAPRAAKFDNIKEEYSFRLKEYTIKQASWSTQSSRYQNIWDWVYRTVEPAILAPYLELLVSQERLSLQNVIRALRDKFQPSENNTREQVREDYKRILHYGKIGSINPKVWINDWYQVLARAQTYRVPEVEGFLAIKDFLQAVSSKFLPTWRVQQLTLVVEANALGEPVHILEQYRKIFEALIQETVRTRNVIFATLGGYSSSPSGHYCPCKETRTERHSWAPSDCSILELAVKGKTTKTPDPLPTDKELKAIHERLTSKQYEKVRGILEKKG</sequence>
<keyword evidence="2" id="KW-1185">Reference proteome</keyword>